<dbReference type="EMBL" id="JBHSNS010000001">
    <property type="protein sequence ID" value="MFC5727799.1"/>
    <property type="molecule type" value="Genomic_DNA"/>
</dbReference>
<proteinExistence type="predicted"/>
<reference evidence="3" key="1">
    <citation type="journal article" date="2019" name="Int. J. Syst. Evol. Microbiol.">
        <title>The Global Catalogue of Microorganisms (GCM) 10K type strain sequencing project: providing services to taxonomists for standard genome sequencing and annotation.</title>
        <authorList>
            <consortium name="The Broad Institute Genomics Platform"/>
            <consortium name="The Broad Institute Genome Sequencing Center for Infectious Disease"/>
            <person name="Wu L."/>
            <person name="Ma J."/>
        </authorList>
    </citation>
    <scope>NUCLEOTIDE SEQUENCE [LARGE SCALE GENOMIC DNA]</scope>
    <source>
        <strain evidence="3">YIM 94188</strain>
    </source>
</reference>
<feature type="compositionally biased region" description="Basic residues" evidence="1">
    <location>
        <begin position="109"/>
        <end position="121"/>
    </location>
</feature>
<dbReference type="Proteomes" id="UP001596072">
    <property type="component" value="Unassembled WGS sequence"/>
</dbReference>
<protein>
    <recommendedName>
        <fullName evidence="4">HNH endonuclease</fullName>
    </recommendedName>
</protein>
<evidence type="ECO:0000256" key="1">
    <source>
        <dbReference type="SAM" id="MobiDB-lite"/>
    </source>
</evidence>
<evidence type="ECO:0000313" key="2">
    <source>
        <dbReference type="EMBL" id="MFC5727799.1"/>
    </source>
</evidence>
<accession>A0ABW0Z9Y8</accession>
<keyword evidence="3" id="KW-1185">Reference proteome</keyword>
<name>A0ABW0Z9Y8_9ACTN</name>
<organism evidence="2 3">
    <name type="scientific">Nocardioides vastitatis</name>
    <dbReference type="NCBI Taxonomy" id="2568655"/>
    <lineage>
        <taxon>Bacteria</taxon>
        <taxon>Bacillati</taxon>
        <taxon>Actinomycetota</taxon>
        <taxon>Actinomycetes</taxon>
        <taxon>Propionibacteriales</taxon>
        <taxon>Nocardioidaceae</taxon>
        <taxon>Nocardioides</taxon>
    </lineage>
</organism>
<feature type="region of interest" description="Disordered" evidence="1">
    <location>
        <begin position="75"/>
        <end position="159"/>
    </location>
</feature>
<comment type="caution">
    <text evidence="2">The sequence shown here is derived from an EMBL/GenBank/DDBJ whole genome shotgun (WGS) entry which is preliminary data.</text>
</comment>
<gene>
    <name evidence="2" type="ORF">ACFPQB_02635</name>
</gene>
<sequence length="159" mass="17286">MRPFLAGHAEGVVRVEDLGPLLLGQLAELLGRSDIALAPVIDLRQLASVNAYEHPAAMKTRTELRTVGDVFPHSTHLPGATLVDHDHPVPYEPGGPPGQTGDLNDAPLTRRHHRAKTHHGYTLRQTGPGSYEWTTPHGIRRTVDHTGTHLPDVGASHTR</sequence>
<dbReference type="RefSeq" id="WP_136436251.1">
    <property type="nucleotide sequence ID" value="NZ_JBHSNS010000001.1"/>
</dbReference>
<evidence type="ECO:0000313" key="3">
    <source>
        <dbReference type="Proteomes" id="UP001596072"/>
    </source>
</evidence>
<evidence type="ECO:0008006" key="4">
    <source>
        <dbReference type="Google" id="ProtNLM"/>
    </source>
</evidence>